<reference evidence="1" key="1">
    <citation type="submission" date="2020-07" db="EMBL/GenBank/DDBJ databases">
        <title>Multicomponent nature underlies the extraordinary mechanical properties of spider dragline silk.</title>
        <authorList>
            <person name="Kono N."/>
            <person name="Nakamura H."/>
            <person name="Mori M."/>
            <person name="Yoshida Y."/>
            <person name="Ohtoshi R."/>
            <person name="Malay A.D."/>
            <person name="Moran D.A.P."/>
            <person name="Tomita M."/>
            <person name="Numata K."/>
            <person name="Arakawa K."/>
        </authorList>
    </citation>
    <scope>NUCLEOTIDE SEQUENCE</scope>
</reference>
<organism evidence="1 2">
    <name type="scientific">Trichonephila clavata</name>
    <name type="common">Joro spider</name>
    <name type="synonym">Nephila clavata</name>
    <dbReference type="NCBI Taxonomy" id="2740835"/>
    <lineage>
        <taxon>Eukaryota</taxon>
        <taxon>Metazoa</taxon>
        <taxon>Ecdysozoa</taxon>
        <taxon>Arthropoda</taxon>
        <taxon>Chelicerata</taxon>
        <taxon>Arachnida</taxon>
        <taxon>Araneae</taxon>
        <taxon>Araneomorphae</taxon>
        <taxon>Entelegynae</taxon>
        <taxon>Araneoidea</taxon>
        <taxon>Nephilidae</taxon>
        <taxon>Trichonephila</taxon>
    </lineage>
</organism>
<dbReference type="Proteomes" id="UP000887116">
    <property type="component" value="Unassembled WGS sequence"/>
</dbReference>
<name>A0A8X6H6H2_TRICU</name>
<comment type="caution">
    <text evidence="1">The sequence shown here is derived from an EMBL/GenBank/DDBJ whole genome shotgun (WGS) entry which is preliminary data.</text>
</comment>
<protein>
    <submittedName>
        <fullName evidence="1">Uncharacterized protein</fullName>
    </submittedName>
</protein>
<evidence type="ECO:0000313" key="2">
    <source>
        <dbReference type="Proteomes" id="UP000887116"/>
    </source>
</evidence>
<accession>A0A8X6H6H2</accession>
<evidence type="ECO:0000313" key="1">
    <source>
        <dbReference type="EMBL" id="GFR17534.1"/>
    </source>
</evidence>
<dbReference type="AlphaFoldDB" id="A0A8X6H6H2"/>
<gene>
    <name evidence="1" type="ORF">TNCT_564701</name>
</gene>
<dbReference type="EMBL" id="BMAO01037406">
    <property type="protein sequence ID" value="GFR17534.1"/>
    <property type="molecule type" value="Genomic_DNA"/>
</dbReference>
<keyword evidence="2" id="KW-1185">Reference proteome</keyword>
<proteinExistence type="predicted"/>
<sequence length="118" mass="13475">MKRKTLLQYLRQCLEICIRSLTKERHRNSQDSTRYARVHGRVVPLLQNRLSAFSDRKEQGRFPSPDSIGSSSRLIGIAKIKALCLDCVQTCSWDLESDLLTDHWLTGGFVVKIHSCSV</sequence>